<dbReference type="InterPro" id="IPR043502">
    <property type="entry name" value="DNA/RNA_pol_sf"/>
</dbReference>
<dbReference type="SUPFAM" id="SSF56672">
    <property type="entry name" value="DNA/RNA polymerases"/>
    <property type="match status" value="1"/>
</dbReference>
<name>A0ABQ9G3U6_9NEOP</name>
<keyword evidence="2" id="KW-0808">Transferase</keyword>
<keyword evidence="6" id="KW-0378">Hydrolase</keyword>
<dbReference type="Pfam" id="PF17921">
    <property type="entry name" value="Integrase_H2C2"/>
    <property type="match status" value="1"/>
</dbReference>
<evidence type="ECO:0000256" key="2">
    <source>
        <dbReference type="ARBA" id="ARBA00022679"/>
    </source>
</evidence>
<dbReference type="InterPro" id="IPR041373">
    <property type="entry name" value="RT_RNaseH"/>
</dbReference>
<accession>A0ABQ9G3U6</accession>
<keyword evidence="3" id="KW-0548">Nucleotidyltransferase</keyword>
<evidence type="ECO:0000256" key="1">
    <source>
        <dbReference type="ARBA" id="ARBA00012493"/>
    </source>
</evidence>
<dbReference type="SUPFAM" id="SSF53098">
    <property type="entry name" value="Ribonuclease H-like"/>
    <property type="match status" value="1"/>
</dbReference>
<dbReference type="Pfam" id="PF00665">
    <property type="entry name" value="rve"/>
    <property type="match status" value="1"/>
</dbReference>
<dbReference type="Pfam" id="PF17917">
    <property type="entry name" value="RT_RNaseH"/>
    <property type="match status" value="1"/>
</dbReference>
<dbReference type="InterPro" id="IPR012337">
    <property type="entry name" value="RNaseH-like_sf"/>
</dbReference>
<keyword evidence="4" id="KW-0540">Nuclease</keyword>
<dbReference type="EC" id="2.7.7.49" evidence="1"/>
<evidence type="ECO:0000256" key="5">
    <source>
        <dbReference type="ARBA" id="ARBA00022759"/>
    </source>
</evidence>
<reference evidence="9 10" key="1">
    <citation type="submission" date="2023-02" db="EMBL/GenBank/DDBJ databases">
        <title>LHISI_Scaffold_Assembly.</title>
        <authorList>
            <person name="Stuart O.P."/>
            <person name="Cleave R."/>
            <person name="Magrath M.J.L."/>
            <person name="Mikheyev A.S."/>
        </authorList>
    </citation>
    <scope>NUCLEOTIDE SEQUENCE [LARGE SCALE GENOMIC DNA]</scope>
    <source>
        <strain evidence="9">Daus_M_001</strain>
        <tissue evidence="9">Leg muscle</tissue>
    </source>
</reference>
<protein>
    <recommendedName>
        <fullName evidence="1">RNA-directed DNA polymerase</fullName>
        <ecNumber evidence="1">2.7.7.49</ecNumber>
    </recommendedName>
</protein>
<evidence type="ECO:0000256" key="7">
    <source>
        <dbReference type="ARBA" id="ARBA00022918"/>
    </source>
</evidence>
<dbReference type="InterPro" id="IPR001584">
    <property type="entry name" value="Integrase_cat-core"/>
</dbReference>
<organism evidence="9 10">
    <name type="scientific">Dryococelus australis</name>
    <dbReference type="NCBI Taxonomy" id="614101"/>
    <lineage>
        <taxon>Eukaryota</taxon>
        <taxon>Metazoa</taxon>
        <taxon>Ecdysozoa</taxon>
        <taxon>Arthropoda</taxon>
        <taxon>Hexapoda</taxon>
        <taxon>Insecta</taxon>
        <taxon>Pterygota</taxon>
        <taxon>Neoptera</taxon>
        <taxon>Polyneoptera</taxon>
        <taxon>Phasmatodea</taxon>
        <taxon>Verophasmatodea</taxon>
        <taxon>Anareolatae</taxon>
        <taxon>Phasmatidae</taxon>
        <taxon>Eurycanthinae</taxon>
        <taxon>Dryococelus</taxon>
    </lineage>
</organism>
<evidence type="ECO:0000313" key="10">
    <source>
        <dbReference type="Proteomes" id="UP001159363"/>
    </source>
</evidence>
<proteinExistence type="predicted"/>
<feature type="domain" description="Integrase catalytic" evidence="8">
    <location>
        <begin position="216"/>
        <end position="382"/>
    </location>
</feature>
<dbReference type="PROSITE" id="PS50994">
    <property type="entry name" value="INTEGRASE"/>
    <property type="match status" value="1"/>
</dbReference>
<evidence type="ECO:0000313" key="9">
    <source>
        <dbReference type="EMBL" id="KAJ8867142.1"/>
    </source>
</evidence>
<sequence>MQEKDRQRELVGYASHTLSDRENRHSQIEKDALALKWCADRFRQYILGLETKHIYDPTPRLRLVRNTYSVQYNPGKQLEFEQEVKAFVGQIVSSYLITDKILSCIQAEQYNDPIYKILSTVYLAGQAERRFLSIFFHICNTKMTFIIIHFCLKVPAALQLHCLKCIHAGNLGIVKCRQRAKMSVWWFGLSSQLENLVRNCPNCIQERQNPKQPFLQAEKPSRPCQVAAVHLFKCDTWYLILNDYYFRFFEIYPLTSMSDVTVIGKLKVVFARFGIPEIVRADSGSQFISRNFQSFAQTYNFQGVTSSPHYPQCNGCIVGGVKVAKMEDVVEPRLAQHREHLQKEKQVANYNKRHRVRHLPGIQVHNQAPIGYTPTGVSTDELDGFWFLHFLLVKIFGLKEVV</sequence>
<evidence type="ECO:0000256" key="6">
    <source>
        <dbReference type="ARBA" id="ARBA00022801"/>
    </source>
</evidence>
<dbReference type="PANTHER" id="PTHR37984">
    <property type="entry name" value="PROTEIN CBG26694"/>
    <property type="match status" value="1"/>
</dbReference>
<dbReference type="InterPro" id="IPR041588">
    <property type="entry name" value="Integrase_H2C2"/>
</dbReference>
<dbReference type="Gene3D" id="1.10.340.70">
    <property type="match status" value="1"/>
</dbReference>
<dbReference type="Proteomes" id="UP001159363">
    <property type="component" value="Chromosome 15"/>
</dbReference>
<dbReference type="InterPro" id="IPR050951">
    <property type="entry name" value="Retrovirus_Pol_polyprotein"/>
</dbReference>
<keyword evidence="5" id="KW-0255">Endonuclease</keyword>
<evidence type="ECO:0000259" key="8">
    <source>
        <dbReference type="PROSITE" id="PS50994"/>
    </source>
</evidence>
<dbReference type="EMBL" id="JARBHB010000016">
    <property type="protein sequence ID" value="KAJ8867142.1"/>
    <property type="molecule type" value="Genomic_DNA"/>
</dbReference>
<gene>
    <name evidence="9" type="ORF">PR048_033006</name>
</gene>
<dbReference type="PANTHER" id="PTHR37984:SF7">
    <property type="entry name" value="INTEGRASE CATALYTIC DOMAIN-CONTAINING PROTEIN"/>
    <property type="match status" value="1"/>
</dbReference>
<keyword evidence="7" id="KW-0695">RNA-directed DNA polymerase</keyword>
<evidence type="ECO:0000256" key="3">
    <source>
        <dbReference type="ARBA" id="ARBA00022695"/>
    </source>
</evidence>
<dbReference type="InterPro" id="IPR036397">
    <property type="entry name" value="RNaseH_sf"/>
</dbReference>
<dbReference type="Gene3D" id="3.30.420.10">
    <property type="entry name" value="Ribonuclease H-like superfamily/Ribonuclease H"/>
    <property type="match status" value="1"/>
</dbReference>
<keyword evidence="10" id="KW-1185">Reference proteome</keyword>
<comment type="caution">
    <text evidence="9">The sequence shown here is derived from an EMBL/GenBank/DDBJ whole genome shotgun (WGS) entry which is preliminary data.</text>
</comment>
<evidence type="ECO:0000256" key="4">
    <source>
        <dbReference type="ARBA" id="ARBA00022722"/>
    </source>
</evidence>